<dbReference type="GO" id="GO:0000160">
    <property type="term" value="P:phosphorelay signal transduction system"/>
    <property type="evidence" value="ECO:0007669"/>
    <property type="project" value="InterPro"/>
</dbReference>
<evidence type="ECO:0000259" key="6">
    <source>
        <dbReference type="PROSITE" id="PS50887"/>
    </source>
</evidence>
<evidence type="ECO:0000256" key="3">
    <source>
        <dbReference type="ARBA" id="ARBA00034247"/>
    </source>
</evidence>
<keyword evidence="4" id="KW-0597">Phosphoprotein</keyword>
<evidence type="ECO:0000256" key="2">
    <source>
        <dbReference type="ARBA" id="ARBA00012528"/>
    </source>
</evidence>
<dbReference type="InterPro" id="IPR043128">
    <property type="entry name" value="Rev_trsase/Diguanyl_cyclase"/>
</dbReference>
<dbReference type="AlphaFoldDB" id="A0A7X5LMW1"/>
<dbReference type="InterPro" id="IPR001789">
    <property type="entry name" value="Sig_transdc_resp-reg_receiver"/>
</dbReference>
<gene>
    <name evidence="7" type="ORF">GTH32_14080</name>
</gene>
<comment type="caution">
    <text evidence="7">The sequence shown here is derived from an EMBL/GenBank/DDBJ whole genome shotgun (WGS) entry which is preliminary data.</text>
</comment>
<name>A0A7X5LMW1_9ALTE</name>
<dbReference type="PANTHER" id="PTHR45138">
    <property type="entry name" value="REGULATORY COMPONENTS OF SENSORY TRANSDUCTION SYSTEM"/>
    <property type="match status" value="1"/>
</dbReference>
<dbReference type="EMBL" id="JAAAWN010000020">
    <property type="protein sequence ID" value="NDV92306.1"/>
    <property type="molecule type" value="Genomic_DNA"/>
</dbReference>
<dbReference type="GO" id="GO:0005886">
    <property type="term" value="C:plasma membrane"/>
    <property type="evidence" value="ECO:0007669"/>
    <property type="project" value="TreeGrafter"/>
</dbReference>
<dbReference type="PROSITE" id="PS50887">
    <property type="entry name" value="GGDEF"/>
    <property type="match status" value="1"/>
</dbReference>
<evidence type="ECO:0000313" key="7">
    <source>
        <dbReference type="EMBL" id="NDV92306.1"/>
    </source>
</evidence>
<dbReference type="Pfam" id="PF00990">
    <property type="entry name" value="GGDEF"/>
    <property type="match status" value="1"/>
</dbReference>
<feature type="modified residue" description="4-aspartylphosphate" evidence="4">
    <location>
        <position position="63"/>
    </location>
</feature>
<reference evidence="7 8" key="1">
    <citation type="submission" date="2020-01" db="EMBL/GenBank/DDBJ databases">
        <authorList>
            <person name="Chen J."/>
            <person name="Zhu S."/>
            <person name="Yang J."/>
        </authorList>
    </citation>
    <scope>NUCLEOTIDE SEQUENCE [LARGE SCALE GENOMIC DNA]</scope>
    <source>
        <strain evidence="7 8">345S023</strain>
    </source>
</reference>
<dbReference type="SUPFAM" id="SSF52172">
    <property type="entry name" value="CheY-like"/>
    <property type="match status" value="1"/>
</dbReference>
<dbReference type="CDD" id="cd01949">
    <property type="entry name" value="GGDEF"/>
    <property type="match status" value="1"/>
</dbReference>
<dbReference type="SUPFAM" id="SSF55073">
    <property type="entry name" value="Nucleotide cyclase"/>
    <property type="match status" value="1"/>
</dbReference>
<evidence type="ECO:0000313" key="8">
    <source>
        <dbReference type="Proteomes" id="UP000470213"/>
    </source>
</evidence>
<dbReference type="SMART" id="SM00267">
    <property type="entry name" value="GGDEF"/>
    <property type="match status" value="1"/>
</dbReference>
<dbReference type="InterPro" id="IPR029787">
    <property type="entry name" value="Nucleotide_cyclase"/>
</dbReference>
<evidence type="ECO:0000256" key="1">
    <source>
        <dbReference type="ARBA" id="ARBA00001946"/>
    </source>
</evidence>
<dbReference type="PROSITE" id="PS50110">
    <property type="entry name" value="RESPONSE_REGULATORY"/>
    <property type="match status" value="1"/>
</dbReference>
<dbReference type="GO" id="GO:0043709">
    <property type="term" value="P:cell adhesion involved in single-species biofilm formation"/>
    <property type="evidence" value="ECO:0007669"/>
    <property type="project" value="TreeGrafter"/>
</dbReference>
<feature type="domain" description="GGDEF" evidence="6">
    <location>
        <begin position="173"/>
        <end position="309"/>
    </location>
</feature>
<dbReference type="PANTHER" id="PTHR45138:SF9">
    <property type="entry name" value="DIGUANYLATE CYCLASE DGCM-RELATED"/>
    <property type="match status" value="1"/>
</dbReference>
<dbReference type="NCBIfam" id="TIGR00254">
    <property type="entry name" value="GGDEF"/>
    <property type="match status" value="1"/>
</dbReference>
<dbReference type="RefSeq" id="WP_163086913.1">
    <property type="nucleotide sequence ID" value="NZ_JAAAWN010000020.1"/>
</dbReference>
<comment type="cofactor">
    <cofactor evidence="1">
        <name>Mg(2+)</name>
        <dbReference type="ChEBI" id="CHEBI:18420"/>
    </cofactor>
</comment>
<dbReference type="Gene3D" id="3.40.50.2300">
    <property type="match status" value="1"/>
</dbReference>
<dbReference type="Proteomes" id="UP000470213">
    <property type="component" value="Unassembled WGS sequence"/>
</dbReference>
<dbReference type="EC" id="2.7.7.65" evidence="2"/>
<organism evidence="7 8">
    <name type="scientific">Alteromonas profundi</name>
    <dbReference type="NCBI Taxonomy" id="2696062"/>
    <lineage>
        <taxon>Bacteria</taxon>
        <taxon>Pseudomonadati</taxon>
        <taxon>Pseudomonadota</taxon>
        <taxon>Gammaproteobacteria</taxon>
        <taxon>Alteromonadales</taxon>
        <taxon>Alteromonadaceae</taxon>
        <taxon>Alteromonas/Salinimonas group</taxon>
        <taxon>Alteromonas</taxon>
    </lineage>
</organism>
<dbReference type="SMART" id="SM00448">
    <property type="entry name" value="REC"/>
    <property type="match status" value="1"/>
</dbReference>
<accession>A0A7X5LMW1</accession>
<protein>
    <recommendedName>
        <fullName evidence="2">diguanylate cyclase</fullName>
        <ecNumber evidence="2">2.7.7.65</ecNumber>
    </recommendedName>
</protein>
<keyword evidence="8" id="KW-1185">Reference proteome</keyword>
<sequence length="321" mass="36118">MVVNSVTKRRLSDCKILIVDDQSSSRLVLSTLLEDIVACDAVKSGQEAIDYCANYRPDLILMDVVMPEMDGHETTKILASNPDTATIPFMFVTSSNADDEQAKCWASGCVDFIEKPINACTVRNRVKSYLQHKLKSDFLERLIYIDRLTCVYNRHYLEDHLPNIIKDGTRNNTATSLILFDVDYFKKYNDHYGHLEGDNCLFKICQNVSKYLLRPMDCIVRVGGEEFLVILPNTDESGARQVANRLLGCVNELHINHSDSEFKHVTISAGVSTKLGNENKSIDYLMLEADRNLYVAKNAGRNRVVCRDGKISSASAEISFA</sequence>
<dbReference type="GO" id="GO:1902201">
    <property type="term" value="P:negative regulation of bacterial-type flagellum-dependent cell motility"/>
    <property type="evidence" value="ECO:0007669"/>
    <property type="project" value="TreeGrafter"/>
</dbReference>
<evidence type="ECO:0000256" key="4">
    <source>
        <dbReference type="PROSITE-ProRule" id="PRU00169"/>
    </source>
</evidence>
<dbReference type="InterPro" id="IPR000160">
    <property type="entry name" value="GGDEF_dom"/>
</dbReference>
<proteinExistence type="predicted"/>
<feature type="domain" description="Response regulatory" evidence="5">
    <location>
        <begin position="15"/>
        <end position="130"/>
    </location>
</feature>
<dbReference type="Pfam" id="PF00072">
    <property type="entry name" value="Response_reg"/>
    <property type="match status" value="1"/>
</dbReference>
<comment type="catalytic activity">
    <reaction evidence="3">
        <text>2 GTP = 3',3'-c-di-GMP + 2 diphosphate</text>
        <dbReference type="Rhea" id="RHEA:24898"/>
        <dbReference type="ChEBI" id="CHEBI:33019"/>
        <dbReference type="ChEBI" id="CHEBI:37565"/>
        <dbReference type="ChEBI" id="CHEBI:58805"/>
        <dbReference type="EC" id="2.7.7.65"/>
    </reaction>
</comment>
<evidence type="ECO:0000259" key="5">
    <source>
        <dbReference type="PROSITE" id="PS50110"/>
    </source>
</evidence>
<dbReference type="InterPro" id="IPR011006">
    <property type="entry name" value="CheY-like_superfamily"/>
</dbReference>
<dbReference type="GO" id="GO:0052621">
    <property type="term" value="F:diguanylate cyclase activity"/>
    <property type="evidence" value="ECO:0007669"/>
    <property type="project" value="UniProtKB-EC"/>
</dbReference>
<dbReference type="FunFam" id="3.30.70.270:FF:000001">
    <property type="entry name" value="Diguanylate cyclase domain protein"/>
    <property type="match status" value="1"/>
</dbReference>
<dbReference type="Gene3D" id="3.30.70.270">
    <property type="match status" value="1"/>
</dbReference>
<dbReference type="InterPro" id="IPR050469">
    <property type="entry name" value="Diguanylate_Cyclase"/>
</dbReference>